<name>A0A2H0E0B6_9BACT</name>
<organism evidence="2 3">
    <name type="scientific">Candidatus Campbellbacteria bacterium CG22_combo_CG10-13_8_21_14_all_36_13</name>
    <dbReference type="NCBI Taxonomy" id="1974529"/>
    <lineage>
        <taxon>Bacteria</taxon>
        <taxon>Candidatus Campbelliibacteriota</taxon>
    </lineage>
</organism>
<evidence type="ECO:0000259" key="1">
    <source>
        <dbReference type="PROSITE" id="PS51186"/>
    </source>
</evidence>
<reference evidence="2 3" key="1">
    <citation type="submission" date="2017-09" db="EMBL/GenBank/DDBJ databases">
        <title>Depth-based differentiation of microbial function through sediment-hosted aquifers and enrichment of novel symbionts in the deep terrestrial subsurface.</title>
        <authorList>
            <person name="Probst A.J."/>
            <person name="Ladd B."/>
            <person name="Jarett J.K."/>
            <person name="Geller-Mcgrath D.E."/>
            <person name="Sieber C.M."/>
            <person name="Emerson J.B."/>
            <person name="Anantharaman K."/>
            <person name="Thomas B.C."/>
            <person name="Malmstrom R."/>
            <person name="Stieglmeier M."/>
            <person name="Klingl A."/>
            <person name="Woyke T."/>
            <person name="Ryan C.M."/>
            <person name="Banfield J.F."/>
        </authorList>
    </citation>
    <scope>NUCLEOTIDE SEQUENCE [LARGE SCALE GENOMIC DNA]</scope>
    <source>
        <strain evidence="2">CG22_combo_CG10-13_8_21_14_all_36_13</strain>
    </source>
</reference>
<protein>
    <recommendedName>
        <fullName evidence="1">N-acetyltransferase domain-containing protein</fullName>
    </recommendedName>
</protein>
<evidence type="ECO:0000313" key="2">
    <source>
        <dbReference type="EMBL" id="PIP87389.1"/>
    </source>
</evidence>
<dbReference type="CDD" id="cd04301">
    <property type="entry name" value="NAT_SF"/>
    <property type="match status" value="1"/>
</dbReference>
<dbReference type="EMBL" id="PCTT01000006">
    <property type="protein sequence ID" value="PIP87389.1"/>
    <property type="molecule type" value="Genomic_DNA"/>
</dbReference>
<dbReference type="InterPro" id="IPR016181">
    <property type="entry name" value="Acyl_CoA_acyltransferase"/>
</dbReference>
<dbReference type="Pfam" id="PF00583">
    <property type="entry name" value="Acetyltransf_1"/>
    <property type="match status" value="1"/>
</dbReference>
<feature type="domain" description="N-acetyltransferase" evidence="1">
    <location>
        <begin position="2"/>
        <end position="150"/>
    </location>
</feature>
<dbReference type="GO" id="GO:0016747">
    <property type="term" value="F:acyltransferase activity, transferring groups other than amino-acyl groups"/>
    <property type="evidence" value="ECO:0007669"/>
    <property type="project" value="InterPro"/>
</dbReference>
<comment type="caution">
    <text evidence="2">The sequence shown here is derived from an EMBL/GenBank/DDBJ whole genome shotgun (WGS) entry which is preliminary data.</text>
</comment>
<dbReference type="SUPFAM" id="SSF55729">
    <property type="entry name" value="Acyl-CoA N-acyltransferases (Nat)"/>
    <property type="match status" value="1"/>
</dbReference>
<evidence type="ECO:0000313" key="3">
    <source>
        <dbReference type="Proteomes" id="UP000231143"/>
    </source>
</evidence>
<dbReference type="PROSITE" id="PS51186">
    <property type="entry name" value="GNAT"/>
    <property type="match status" value="1"/>
</dbReference>
<sequence>MITISKPKQEDSEDIYNLIKASWYATYVNEEVGIIKEDIDAIYNTDPAPGIKALMNRANNPTERDVSFVAKDDTRIVGYIRLRALDNEIELLSLYINPDSSGQGIGTQLWEKARIGDFVVTTRITDDLAEKIDRLYKNVSEEDLAIKKLQEIFKNPGPLSVKLENNPKKARALRKKLSKNFYIPKELIEKYDLF</sequence>
<proteinExistence type="predicted"/>
<gene>
    <name evidence="2" type="ORF">COW81_00375</name>
</gene>
<dbReference type="InterPro" id="IPR000182">
    <property type="entry name" value="GNAT_dom"/>
</dbReference>
<accession>A0A2H0E0B6</accession>
<dbReference type="Proteomes" id="UP000231143">
    <property type="component" value="Unassembled WGS sequence"/>
</dbReference>
<dbReference type="Gene3D" id="3.40.630.30">
    <property type="match status" value="1"/>
</dbReference>
<dbReference type="AlphaFoldDB" id="A0A2H0E0B6"/>